<dbReference type="GO" id="GO:0002949">
    <property type="term" value="P:tRNA threonylcarbamoyladenosine modification"/>
    <property type="evidence" value="ECO:0007669"/>
    <property type="project" value="InterPro"/>
</dbReference>
<dbReference type="Proteomes" id="UP000582974">
    <property type="component" value="Unassembled WGS sequence"/>
</dbReference>
<dbReference type="EMBL" id="JACCKD010000001">
    <property type="protein sequence ID" value="MBA0124782.1"/>
    <property type="molecule type" value="Genomic_DNA"/>
</dbReference>
<dbReference type="RefSeq" id="WP_180891586.1">
    <property type="nucleotide sequence ID" value="NZ_JACCKD010000001.1"/>
</dbReference>
<dbReference type="SUPFAM" id="SSF53067">
    <property type="entry name" value="Actin-like ATPase domain"/>
    <property type="match status" value="2"/>
</dbReference>
<dbReference type="InterPro" id="IPR000905">
    <property type="entry name" value="Gcp-like_dom"/>
</dbReference>
<evidence type="ECO:0000313" key="3">
    <source>
        <dbReference type="Proteomes" id="UP000582974"/>
    </source>
</evidence>
<accession>A0A838A8P5</accession>
<dbReference type="Gene3D" id="3.30.420.40">
    <property type="match status" value="2"/>
</dbReference>
<feature type="domain" description="Gcp-like" evidence="1">
    <location>
        <begin position="35"/>
        <end position="145"/>
    </location>
</feature>
<dbReference type="GO" id="GO:0005829">
    <property type="term" value="C:cytosol"/>
    <property type="evidence" value="ECO:0007669"/>
    <property type="project" value="TreeGrafter"/>
</dbReference>
<reference evidence="2 3" key="1">
    <citation type="submission" date="2020-07" db="EMBL/GenBank/DDBJ databases">
        <title>Genome of Haloechinothrix sp.</title>
        <authorList>
            <person name="Tang S.-K."/>
            <person name="Yang L."/>
            <person name="Zhu W.-Y."/>
        </authorList>
    </citation>
    <scope>NUCLEOTIDE SEQUENCE [LARGE SCALE GENOMIC DNA]</scope>
    <source>
        <strain evidence="2 3">YIM 98757</strain>
    </source>
</reference>
<sequence length="222" mass="22695">MLVLALDTSTPAVTAGVVALGSDIDVLASRVTVDARAHGELITPHLQDAVAAAGATLRDVHAVVCGAGPGPYTGLRAGMVSAAALAHGLDVPAYPVCSLDATAAEVGSPGPFLVVSDARRREVYWARYGTDGLRVSGPRVDVPSEVDVAGVSYAAGDGARLYEGRLGDGAVRPVEPRYPSVRGLVACAAEALRSGAAPDALTPLYLRKPHAKQPGERKRVSA</sequence>
<evidence type="ECO:0000313" key="2">
    <source>
        <dbReference type="EMBL" id="MBA0124782.1"/>
    </source>
</evidence>
<proteinExistence type="predicted"/>
<gene>
    <name evidence="2" type="primary">tsaB</name>
    <name evidence="2" type="ORF">H0B56_04430</name>
</gene>
<evidence type="ECO:0000259" key="1">
    <source>
        <dbReference type="Pfam" id="PF00814"/>
    </source>
</evidence>
<comment type="caution">
    <text evidence="2">The sequence shown here is derived from an EMBL/GenBank/DDBJ whole genome shotgun (WGS) entry which is preliminary data.</text>
</comment>
<name>A0A838A8P5_9PSEU</name>
<keyword evidence="3" id="KW-1185">Reference proteome</keyword>
<dbReference type="InterPro" id="IPR022496">
    <property type="entry name" value="T6A_TsaB"/>
</dbReference>
<organism evidence="2 3">
    <name type="scientific">Haloechinothrix aidingensis</name>
    <dbReference type="NCBI Taxonomy" id="2752311"/>
    <lineage>
        <taxon>Bacteria</taxon>
        <taxon>Bacillati</taxon>
        <taxon>Actinomycetota</taxon>
        <taxon>Actinomycetes</taxon>
        <taxon>Pseudonocardiales</taxon>
        <taxon>Pseudonocardiaceae</taxon>
        <taxon>Haloechinothrix</taxon>
    </lineage>
</organism>
<dbReference type="AlphaFoldDB" id="A0A838A8P5"/>
<dbReference type="PANTHER" id="PTHR11735">
    <property type="entry name" value="TRNA N6-ADENOSINE THREONYLCARBAMOYLTRANSFERASE"/>
    <property type="match status" value="1"/>
</dbReference>
<dbReference type="Pfam" id="PF00814">
    <property type="entry name" value="TsaD"/>
    <property type="match status" value="1"/>
</dbReference>
<keyword evidence="2" id="KW-0808">Transferase</keyword>
<dbReference type="GO" id="GO:0016740">
    <property type="term" value="F:transferase activity"/>
    <property type="evidence" value="ECO:0007669"/>
    <property type="project" value="UniProtKB-KW"/>
</dbReference>
<protein>
    <submittedName>
        <fullName evidence="2">tRNA (Adenosine(37)-N6)-threonylcarbamoyltransferase complex dimerization subunit type 1 TsaB</fullName>
    </submittedName>
</protein>
<dbReference type="NCBIfam" id="TIGR03725">
    <property type="entry name" value="T6A_YeaZ"/>
    <property type="match status" value="1"/>
</dbReference>
<dbReference type="InterPro" id="IPR043129">
    <property type="entry name" value="ATPase_NBD"/>
</dbReference>
<dbReference type="PANTHER" id="PTHR11735:SF11">
    <property type="entry name" value="TRNA THREONYLCARBAMOYLADENOSINE BIOSYNTHESIS PROTEIN TSAB"/>
    <property type="match status" value="1"/>
</dbReference>
<dbReference type="CDD" id="cd24032">
    <property type="entry name" value="ASKHA_NBD_TsaB"/>
    <property type="match status" value="1"/>
</dbReference>